<dbReference type="InterPro" id="IPR036236">
    <property type="entry name" value="Znf_C2H2_sf"/>
</dbReference>
<keyword evidence="3" id="KW-0479">Metal-binding</keyword>
<keyword evidence="5 11" id="KW-0863">Zinc-finger</keyword>
<dbReference type="PROSITE" id="PS00028">
    <property type="entry name" value="ZINC_FINGER_C2H2_1"/>
    <property type="match status" value="2"/>
</dbReference>
<dbReference type="OrthoDB" id="654211at2759"/>
<evidence type="ECO:0000256" key="9">
    <source>
        <dbReference type="ARBA" id="ARBA00023163"/>
    </source>
</evidence>
<comment type="subcellular location">
    <subcellularLocation>
        <location evidence="1">Nucleus</location>
    </subcellularLocation>
</comment>
<dbReference type="SUPFAM" id="SSF57667">
    <property type="entry name" value="beta-beta-alpha zinc fingers"/>
    <property type="match status" value="1"/>
</dbReference>
<proteinExistence type="inferred from homology"/>
<gene>
    <name evidence="14" type="primary">Aef1</name>
    <name evidence="14" type="ORF">EVAR_50105_1</name>
</gene>
<reference evidence="14 15" key="1">
    <citation type="journal article" date="2019" name="Commun. Biol.">
        <title>The bagworm genome reveals a unique fibroin gene that provides high tensile strength.</title>
        <authorList>
            <person name="Kono N."/>
            <person name="Nakamura H."/>
            <person name="Ohtoshi R."/>
            <person name="Tomita M."/>
            <person name="Numata K."/>
            <person name="Arakawa K."/>
        </authorList>
    </citation>
    <scope>NUCLEOTIDE SEQUENCE [LARGE SCALE GENOMIC DNA]</scope>
</reference>
<feature type="domain" description="C2H2-type" evidence="13">
    <location>
        <begin position="58"/>
        <end position="86"/>
    </location>
</feature>
<evidence type="ECO:0000256" key="8">
    <source>
        <dbReference type="ARBA" id="ARBA00023125"/>
    </source>
</evidence>
<evidence type="ECO:0000256" key="12">
    <source>
        <dbReference type="SAM" id="MobiDB-lite"/>
    </source>
</evidence>
<keyword evidence="8" id="KW-0238">DNA-binding</keyword>
<feature type="domain" description="C2H2-type" evidence="13">
    <location>
        <begin position="30"/>
        <end position="57"/>
    </location>
</feature>
<sequence>MCHARTALRRFRTASTRDEHLRIHTGERPYPCDVCGVSFRRSTAMRNHRLIHTGERAFACARCGKRFRIRSDLRTHMRLKHRPEEIIVLEVQNRNPDIDCVMQLLAQNNIPAERVLDICKVPKSAQIEDLTLEKVQSLLQLRHEDEAVKAWSRQVLEVLSSGAGRQDSIMDEETQTLLTQWKMDDYIELFKGVRRLASGKLQDCYHNRKREYRKSGLISRRSSSSSTPHLLLRKSLFEFEDSSDLLQWLENCTDPWDTVESHWIRTAGTRLKLVKNTNAPASVYINKYPALKKPTGYILSIGAGLRVGAVASREPTGRSELMSSRRIKSCNRQVATAVQFPPVVSHYSNTGPEGGAQTSPAAIIQ</sequence>
<dbReference type="GO" id="GO:0003677">
    <property type="term" value="F:DNA binding"/>
    <property type="evidence" value="ECO:0007669"/>
    <property type="project" value="UniProtKB-KW"/>
</dbReference>
<feature type="region of interest" description="Disordered" evidence="12">
    <location>
        <begin position="346"/>
        <end position="365"/>
    </location>
</feature>
<evidence type="ECO:0000256" key="7">
    <source>
        <dbReference type="ARBA" id="ARBA00023015"/>
    </source>
</evidence>
<keyword evidence="15" id="KW-1185">Reference proteome</keyword>
<evidence type="ECO:0000313" key="15">
    <source>
        <dbReference type="Proteomes" id="UP000299102"/>
    </source>
</evidence>
<dbReference type="AlphaFoldDB" id="A0A4C1XS02"/>
<dbReference type="FunFam" id="3.30.160.60:FF:000185">
    <property type="entry name" value="zinc finger protein 319"/>
    <property type="match status" value="1"/>
</dbReference>
<organism evidence="14 15">
    <name type="scientific">Eumeta variegata</name>
    <name type="common">Bagworm moth</name>
    <name type="synonym">Eumeta japonica</name>
    <dbReference type="NCBI Taxonomy" id="151549"/>
    <lineage>
        <taxon>Eukaryota</taxon>
        <taxon>Metazoa</taxon>
        <taxon>Ecdysozoa</taxon>
        <taxon>Arthropoda</taxon>
        <taxon>Hexapoda</taxon>
        <taxon>Insecta</taxon>
        <taxon>Pterygota</taxon>
        <taxon>Neoptera</taxon>
        <taxon>Endopterygota</taxon>
        <taxon>Lepidoptera</taxon>
        <taxon>Glossata</taxon>
        <taxon>Ditrysia</taxon>
        <taxon>Tineoidea</taxon>
        <taxon>Psychidae</taxon>
        <taxon>Oiketicinae</taxon>
        <taxon>Eumeta</taxon>
    </lineage>
</organism>
<protein>
    <submittedName>
        <fullName evidence="14">Adult enhancer factor 1</fullName>
    </submittedName>
</protein>
<evidence type="ECO:0000256" key="10">
    <source>
        <dbReference type="ARBA" id="ARBA00023242"/>
    </source>
</evidence>
<evidence type="ECO:0000256" key="5">
    <source>
        <dbReference type="ARBA" id="ARBA00022771"/>
    </source>
</evidence>
<keyword evidence="7" id="KW-0805">Transcription regulation</keyword>
<dbReference type="EMBL" id="BGZK01000965">
    <property type="protein sequence ID" value="GBP66726.1"/>
    <property type="molecule type" value="Genomic_DNA"/>
</dbReference>
<accession>A0A4C1XS02</accession>
<dbReference type="Proteomes" id="UP000299102">
    <property type="component" value="Unassembled WGS sequence"/>
</dbReference>
<keyword evidence="6" id="KW-0862">Zinc</keyword>
<keyword evidence="10" id="KW-0539">Nucleus</keyword>
<comment type="similarity">
    <text evidence="2">Belongs to the krueppel C2H2-type zinc-finger protein family.</text>
</comment>
<dbReference type="Gene3D" id="3.30.160.60">
    <property type="entry name" value="Classic Zinc Finger"/>
    <property type="match status" value="2"/>
</dbReference>
<dbReference type="PANTHER" id="PTHR24394:SF44">
    <property type="entry name" value="ZINC FINGER PROTEIN 271-LIKE"/>
    <property type="match status" value="1"/>
</dbReference>
<dbReference type="FunFam" id="3.30.160.60:FF:002343">
    <property type="entry name" value="Zinc finger protein 33A"/>
    <property type="match status" value="1"/>
</dbReference>
<evidence type="ECO:0000256" key="4">
    <source>
        <dbReference type="ARBA" id="ARBA00022737"/>
    </source>
</evidence>
<keyword evidence="9" id="KW-0804">Transcription</keyword>
<comment type="caution">
    <text evidence="14">The sequence shown here is derived from an EMBL/GenBank/DDBJ whole genome shotgun (WGS) entry which is preliminary data.</text>
</comment>
<evidence type="ECO:0000256" key="3">
    <source>
        <dbReference type="ARBA" id="ARBA00022723"/>
    </source>
</evidence>
<dbReference type="GO" id="GO:0000981">
    <property type="term" value="F:DNA-binding transcription factor activity, RNA polymerase II-specific"/>
    <property type="evidence" value="ECO:0007669"/>
    <property type="project" value="TreeGrafter"/>
</dbReference>
<name>A0A4C1XS02_EUMVA</name>
<feature type="domain" description="C2H2-type" evidence="13">
    <location>
        <begin position="1"/>
        <end position="29"/>
    </location>
</feature>
<keyword evidence="4" id="KW-0677">Repeat</keyword>
<evidence type="ECO:0000256" key="1">
    <source>
        <dbReference type="ARBA" id="ARBA00004123"/>
    </source>
</evidence>
<evidence type="ECO:0000259" key="13">
    <source>
        <dbReference type="PROSITE" id="PS50157"/>
    </source>
</evidence>
<dbReference type="PANTHER" id="PTHR24394">
    <property type="entry name" value="ZINC FINGER PROTEIN"/>
    <property type="match status" value="1"/>
</dbReference>
<evidence type="ECO:0000256" key="2">
    <source>
        <dbReference type="ARBA" id="ARBA00006991"/>
    </source>
</evidence>
<dbReference type="STRING" id="151549.A0A4C1XS02"/>
<dbReference type="PROSITE" id="PS50157">
    <property type="entry name" value="ZINC_FINGER_C2H2_2"/>
    <property type="match status" value="3"/>
</dbReference>
<dbReference type="InterPro" id="IPR013087">
    <property type="entry name" value="Znf_C2H2_type"/>
</dbReference>
<dbReference type="SMART" id="SM00355">
    <property type="entry name" value="ZnF_C2H2"/>
    <property type="match status" value="2"/>
</dbReference>
<dbReference type="GO" id="GO:0005634">
    <property type="term" value="C:nucleus"/>
    <property type="evidence" value="ECO:0007669"/>
    <property type="project" value="UniProtKB-SubCell"/>
</dbReference>
<dbReference type="GO" id="GO:0008270">
    <property type="term" value="F:zinc ion binding"/>
    <property type="evidence" value="ECO:0007669"/>
    <property type="project" value="UniProtKB-KW"/>
</dbReference>
<evidence type="ECO:0000256" key="11">
    <source>
        <dbReference type="PROSITE-ProRule" id="PRU00042"/>
    </source>
</evidence>
<evidence type="ECO:0000313" key="14">
    <source>
        <dbReference type="EMBL" id="GBP66726.1"/>
    </source>
</evidence>
<dbReference type="Pfam" id="PF00096">
    <property type="entry name" value="zf-C2H2"/>
    <property type="match status" value="2"/>
</dbReference>
<evidence type="ECO:0000256" key="6">
    <source>
        <dbReference type="ARBA" id="ARBA00022833"/>
    </source>
</evidence>